<evidence type="ECO:0000313" key="1">
    <source>
        <dbReference type="EMBL" id="XDP98700.1"/>
    </source>
</evidence>
<dbReference type="RefSeq" id="WP_369186090.1">
    <property type="nucleotide sequence ID" value="NZ_CP163431.1"/>
</dbReference>
<organism evidence="1">
    <name type="scientific">Streptomyces sp. R08</name>
    <dbReference type="NCBI Taxonomy" id="3238624"/>
    <lineage>
        <taxon>Bacteria</taxon>
        <taxon>Bacillati</taxon>
        <taxon>Actinomycetota</taxon>
        <taxon>Actinomycetes</taxon>
        <taxon>Kitasatosporales</taxon>
        <taxon>Streptomycetaceae</taxon>
        <taxon>Streptomyces</taxon>
    </lineage>
</organism>
<gene>
    <name evidence="1" type="ORF">AB5J58_00105</name>
</gene>
<dbReference type="AlphaFoldDB" id="A0AB39M145"/>
<dbReference type="Pfam" id="PF19801">
    <property type="entry name" value="DUF6284"/>
    <property type="match status" value="1"/>
</dbReference>
<name>A0AB39M145_9ACTN</name>
<protein>
    <submittedName>
        <fullName evidence="1">DUF6284 family protein</fullName>
    </submittedName>
</protein>
<dbReference type="InterPro" id="IPR046251">
    <property type="entry name" value="DUF6284"/>
</dbReference>
<proteinExistence type="predicted"/>
<reference evidence="1" key="1">
    <citation type="submission" date="2024-07" db="EMBL/GenBank/DDBJ databases">
        <authorList>
            <person name="Yu S.T."/>
        </authorList>
    </citation>
    <scope>NUCLEOTIDE SEQUENCE</scope>
    <source>
        <strain evidence="1">R08</strain>
    </source>
</reference>
<sequence length="87" mass="9538">MDPIVTLQDAVTAFAPFMEPTDAELDAIEREAPLINAELELLDVQIALLDRPVTETDTRRLRRAHRKVLATRLAVTNQAASVSEAAA</sequence>
<dbReference type="EMBL" id="CP163431">
    <property type="protein sequence ID" value="XDP98700.1"/>
    <property type="molecule type" value="Genomic_DNA"/>
</dbReference>
<accession>A0AB39M145</accession>